<evidence type="ECO:0000256" key="1">
    <source>
        <dbReference type="SAM" id="MobiDB-lite"/>
    </source>
</evidence>
<sequence length="157" mass="17032">MDDHLVPLGLPSKVLCALIDHTGEIYFGPKSEAALCEAIKRWIAGTGNAVAAPAAAQPAAPQPAPPPVTATDNTSRGYQWKQLFLPNGTELRTIYCGQSLYATVENEQILIDGVPTTPSRLANRQGCGSRNAWKTIWLRLPGNKRWELAARCRGEQP</sequence>
<name>A0A7X4GW38_9BURK</name>
<evidence type="ECO:0000313" key="2">
    <source>
        <dbReference type="EMBL" id="MYM69674.1"/>
    </source>
</evidence>
<dbReference type="EMBL" id="WWCK01000006">
    <property type="protein sequence ID" value="MYM69674.1"/>
    <property type="molecule type" value="Genomic_DNA"/>
</dbReference>
<feature type="region of interest" description="Disordered" evidence="1">
    <location>
        <begin position="54"/>
        <end position="74"/>
    </location>
</feature>
<comment type="caution">
    <text evidence="2">The sequence shown here is derived from an EMBL/GenBank/DDBJ whole genome shotgun (WGS) entry which is preliminary data.</text>
</comment>
<gene>
    <name evidence="2" type="ORF">GTP45_22920</name>
</gene>
<keyword evidence="3" id="KW-1185">Reference proteome</keyword>
<reference evidence="2 3" key="1">
    <citation type="submission" date="2019-12" db="EMBL/GenBank/DDBJ databases">
        <title>Novel species isolated from a subtropical stream in China.</title>
        <authorList>
            <person name="Lu H."/>
        </authorList>
    </citation>
    <scope>NUCLEOTIDE SEQUENCE [LARGE SCALE GENOMIC DNA]</scope>
    <source>
        <strain evidence="2 3">FT55W</strain>
    </source>
</reference>
<evidence type="ECO:0000313" key="3">
    <source>
        <dbReference type="Proteomes" id="UP000450012"/>
    </source>
</evidence>
<dbReference type="AlphaFoldDB" id="A0A7X4GW38"/>
<dbReference type="Proteomes" id="UP000450012">
    <property type="component" value="Unassembled WGS sequence"/>
</dbReference>
<dbReference type="RefSeq" id="WP_161016139.1">
    <property type="nucleotide sequence ID" value="NZ_WWCK01000006.1"/>
</dbReference>
<accession>A0A7X4GW38</accession>
<organism evidence="2 3">
    <name type="scientific">Duganella rivi</name>
    <dbReference type="NCBI Taxonomy" id="2666083"/>
    <lineage>
        <taxon>Bacteria</taxon>
        <taxon>Pseudomonadati</taxon>
        <taxon>Pseudomonadota</taxon>
        <taxon>Betaproteobacteria</taxon>
        <taxon>Burkholderiales</taxon>
        <taxon>Oxalobacteraceae</taxon>
        <taxon>Telluria group</taxon>
        <taxon>Duganella</taxon>
    </lineage>
</organism>
<proteinExistence type="predicted"/>
<protein>
    <submittedName>
        <fullName evidence="2">Uncharacterized protein</fullName>
    </submittedName>
</protein>